<reference evidence="1 2" key="1">
    <citation type="submission" date="2024-06" db="EMBL/GenBank/DDBJ databases">
        <title>Genomic Encyclopedia of Type Strains, Phase IV (KMG-IV): sequencing the most valuable type-strain genomes for metagenomic binning, comparative biology and taxonomic classification.</title>
        <authorList>
            <person name="Goeker M."/>
        </authorList>
    </citation>
    <scope>NUCLEOTIDE SEQUENCE [LARGE SCALE GENOMIC DNA]</scope>
    <source>
        <strain evidence="1 2">DSM 27865</strain>
    </source>
</reference>
<gene>
    <name evidence="1" type="ORF">ABID37_002364</name>
</gene>
<keyword evidence="2" id="KW-1185">Reference proteome</keyword>
<accession>A0ABV2N064</accession>
<evidence type="ECO:0000313" key="2">
    <source>
        <dbReference type="Proteomes" id="UP001549076"/>
    </source>
</evidence>
<dbReference type="Proteomes" id="UP001549076">
    <property type="component" value="Unassembled WGS sequence"/>
</dbReference>
<evidence type="ECO:0000313" key="1">
    <source>
        <dbReference type="EMBL" id="MET3792149.1"/>
    </source>
</evidence>
<sequence>MNQKVRLTLSIEVSVDDEFSPGDHAQDIVAIARKMFGAAHIDLVDIGIVPPPECRMQQADRP</sequence>
<protein>
    <submittedName>
        <fullName evidence="1">Uncharacterized protein</fullName>
    </submittedName>
</protein>
<organism evidence="1 2">
    <name type="scientific">Aquamicrobium terrae</name>
    <dbReference type="NCBI Taxonomy" id="1324945"/>
    <lineage>
        <taxon>Bacteria</taxon>
        <taxon>Pseudomonadati</taxon>
        <taxon>Pseudomonadota</taxon>
        <taxon>Alphaproteobacteria</taxon>
        <taxon>Hyphomicrobiales</taxon>
        <taxon>Phyllobacteriaceae</taxon>
        <taxon>Aquamicrobium</taxon>
    </lineage>
</organism>
<comment type="caution">
    <text evidence="1">The sequence shown here is derived from an EMBL/GenBank/DDBJ whole genome shotgun (WGS) entry which is preliminary data.</text>
</comment>
<proteinExistence type="predicted"/>
<name>A0ABV2N064_9HYPH</name>
<dbReference type="EMBL" id="JBEPML010000007">
    <property type="protein sequence ID" value="MET3792149.1"/>
    <property type="molecule type" value="Genomic_DNA"/>
</dbReference>
<dbReference type="RefSeq" id="WP_354194878.1">
    <property type="nucleotide sequence ID" value="NZ_JBEPML010000007.1"/>
</dbReference>